<gene>
    <name evidence="2" type="ORF">GCM10017044_20040</name>
</gene>
<reference evidence="2" key="1">
    <citation type="journal article" date="2014" name="Int. J. Syst. Evol. Microbiol.">
        <title>Complete genome sequence of Corynebacterium casei LMG S-19264T (=DSM 44701T), isolated from a smear-ripened cheese.</title>
        <authorList>
            <consortium name="US DOE Joint Genome Institute (JGI-PGF)"/>
            <person name="Walter F."/>
            <person name="Albersmeier A."/>
            <person name="Kalinowski J."/>
            <person name="Ruckert C."/>
        </authorList>
    </citation>
    <scope>NUCLEOTIDE SEQUENCE</scope>
    <source>
        <strain evidence="2">KCTC 42590</strain>
    </source>
</reference>
<dbReference type="InterPro" id="IPR057326">
    <property type="entry name" value="KR_dom"/>
</dbReference>
<accession>A0A919E951</accession>
<evidence type="ECO:0000313" key="3">
    <source>
        <dbReference type="Proteomes" id="UP000630923"/>
    </source>
</evidence>
<dbReference type="AlphaFoldDB" id="A0A919E951"/>
<feature type="domain" description="Ketoreductase" evidence="1">
    <location>
        <begin position="12"/>
        <end position="160"/>
    </location>
</feature>
<dbReference type="InterPro" id="IPR036291">
    <property type="entry name" value="NAD(P)-bd_dom_sf"/>
</dbReference>
<dbReference type="Gene3D" id="3.40.50.720">
    <property type="entry name" value="NAD(P)-binding Rossmann-like Domain"/>
    <property type="match status" value="1"/>
</dbReference>
<dbReference type="PANTHER" id="PTHR48079">
    <property type="entry name" value="PROTEIN YEEZ"/>
    <property type="match status" value="1"/>
</dbReference>
<keyword evidence="3" id="KW-1185">Reference proteome</keyword>
<organism evidence="2 3">
    <name type="scientific">Kordiimonas sediminis</name>
    <dbReference type="NCBI Taxonomy" id="1735581"/>
    <lineage>
        <taxon>Bacteria</taxon>
        <taxon>Pseudomonadati</taxon>
        <taxon>Pseudomonadota</taxon>
        <taxon>Alphaproteobacteria</taxon>
        <taxon>Kordiimonadales</taxon>
        <taxon>Kordiimonadaceae</taxon>
        <taxon>Kordiimonas</taxon>
    </lineage>
</organism>
<reference evidence="2" key="2">
    <citation type="submission" date="2020-09" db="EMBL/GenBank/DDBJ databases">
        <authorList>
            <person name="Sun Q."/>
            <person name="Kim S."/>
        </authorList>
    </citation>
    <scope>NUCLEOTIDE SEQUENCE</scope>
    <source>
        <strain evidence="2">KCTC 42590</strain>
    </source>
</reference>
<dbReference type="EMBL" id="BNCI01000002">
    <property type="protein sequence ID" value="GHF25255.1"/>
    <property type="molecule type" value="Genomic_DNA"/>
</dbReference>
<evidence type="ECO:0000313" key="2">
    <source>
        <dbReference type="EMBL" id="GHF25255.1"/>
    </source>
</evidence>
<dbReference type="GO" id="GO:0004029">
    <property type="term" value="F:aldehyde dehydrogenase (NAD+) activity"/>
    <property type="evidence" value="ECO:0007669"/>
    <property type="project" value="TreeGrafter"/>
</dbReference>
<dbReference type="Pfam" id="PF01370">
    <property type="entry name" value="Epimerase"/>
    <property type="match status" value="1"/>
</dbReference>
<dbReference type="InterPro" id="IPR001509">
    <property type="entry name" value="Epimerase_deHydtase"/>
</dbReference>
<dbReference type="InterPro" id="IPR051783">
    <property type="entry name" value="NAD(P)-dependent_oxidoreduct"/>
</dbReference>
<evidence type="ECO:0000259" key="1">
    <source>
        <dbReference type="SMART" id="SM00822"/>
    </source>
</evidence>
<sequence length="317" mass="34645">MTGRQSSENTGQTVALTGATGFLGSQLITSLVKAGLSVRALTRRPQADRENVYWVKGDLDDKDALLELCEGADCIIHCAGVTKALSRDAFFDCNVKGTKNLLQAAKSKKPTRFILVSSLAAREPQLSHYAASKAAAEMAVSSGHWPFRWAIVRPPAIYGPGDMEILKIFKALKVGILPVPGRKSNQFSMIHVEDMAEIICKMTAGGFGGQIIEPDDGKSGGYTMKEVALALSGDKKPPRLITIPSPLLKIFGILNGIVARLLRRPAIFTGQKARELAHSDWVSRSARKPHFDNWSPHYSLKEGLNTTLQWYRQNGFL</sequence>
<protein>
    <submittedName>
        <fullName evidence="2">Short-chain dehydrogenase</fullName>
    </submittedName>
</protein>
<dbReference type="RefSeq" id="WP_191252534.1">
    <property type="nucleotide sequence ID" value="NZ_BNCI01000002.1"/>
</dbReference>
<name>A0A919E951_9PROT</name>
<proteinExistence type="predicted"/>
<dbReference type="Proteomes" id="UP000630923">
    <property type="component" value="Unassembled WGS sequence"/>
</dbReference>
<dbReference type="SMART" id="SM00822">
    <property type="entry name" value="PKS_KR"/>
    <property type="match status" value="1"/>
</dbReference>
<dbReference type="SUPFAM" id="SSF51735">
    <property type="entry name" value="NAD(P)-binding Rossmann-fold domains"/>
    <property type="match status" value="1"/>
</dbReference>
<dbReference type="PANTHER" id="PTHR48079:SF6">
    <property type="entry name" value="NAD(P)-BINDING DOMAIN-CONTAINING PROTEIN-RELATED"/>
    <property type="match status" value="1"/>
</dbReference>
<dbReference type="GO" id="GO:0005737">
    <property type="term" value="C:cytoplasm"/>
    <property type="evidence" value="ECO:0007669"/>
    <property type="project" value="TreeGrafter"/>
</dbReference>
<comment type="caution">
    <text evidence="2">The sequence shown here is derived from an EMBL/GenBank/DDBJ whole genome shotgun (WGS) entry which is preliminary data.</text>
</comment>